<feature type="transmembrane region" description="Helical" evidence="6">
    <location>
        <begin position="223"/>
        <end position="240"/>
    </location>
</feature>
<dbReference type="InterPro" id="IPR050833">
    <property type="entry name" value="Poly_Biosynth_Transport"/>
</dbReference>
<dbReference type="EMBL" id="CSTE01000002">
    <property type="protein sequence ID" value="CQR49974.1"/>
    <property type="molecule type" value="Genomic_DNA"/>
</dbReference>
<evidence type="ECO:0000256" key="5">
    <source>
        <dbReference type="ARBA" id="ARBA00023136"/>
    </source>
</evidence>
<evidence type="ECO:0000256" key="4">
    <source>
        <dbReference type="ARBA" id="ARBA00022989"/>
    </source>
</evidence>
<organism evidence="7 8">
    <name type="scientific">Haloferax massiliensis</name>
    <dbReference type="NCBI Taxonomy" id="1476858"/>
    <lineage>
        <taxon>Archaea</taxon>
        <taxon>Methanobacteriati</taxon>
        <taxon>Methanobacteriota</taxon>
        <taxon>Stenosarchaea group</taxon>
        <taxon>Halobacteria</taxon>
        <taxon>Halobacteriales</taxon>
        <taxon>Haloferacaceae</taxon>
        <taxon>Haloferax</taxon>
    </lineage>
</organism>
<keyword evidence="2" id="KW-1003">Cell membrane</keyword>
<evidence type="ECO:0000256" key="1">
    <source>
        <dbReference type="ARBA" id="ARBA00004651"/>
    </source>
</evidence>
<name>A0A0D6JQ47_9EURY</name>
<dbReference type="AlphaFoldDB" id="A0A0D6JQ47"/>
<comment type="subcellular location">
    <subcellularLocation>
        <location evidence="1">Cell membrane</location>
        <topology evidence="1">Multi-pass membrane protein</topology>
    </subcellularLocation>
</comment>
<dbReference type="PANTHER" id="PTHR30250">
    <property type="entry name" value="PST FAMILY PREDICTED COLANIC ACID TRANSPORTER"/>
    <property type="match status" value="1"/>
</dbReference>
<feature type="transmembrane region" description="Helical" evidence="6">
    <location>
        <begin position="41"/>
        <end position="65"/>
    </location>
</feature>
<dbReference type="GO" id="GO:0005886">
    <property type="term" value="C:plasma membrane"/>
    <property type="evidence" value="ECO:0007669"/>
    <property type="project" value="UniProtKB-SubCell"/>
</dbReference>
<dbReference type="RefSeq" id="WP_089777851.1">
    <property type="nucleotide sequence ID" value="NZ_CABLRR010000002.1"/>
</dbReference>
<feature type="transmembrane region" description="Helical" evidence="6">
    <location>
        <begin position="284"/>
        <end position="307"/>
    </location>
</feature>
<feature type="transmembrane region" description="Helical" evidence="6">
    <location>
        <begin position="172"/>
        <end position="191"/>
    </location>
</feature>
<accession>A0A0D6JQ47</accession>
<reference evidence="8" key="1">
    <citation type="submission" date="2015-03" db="EMBL/GenBank/DDBJ databases">
        <authorList>
            <person name="Urmite Genomes"/>
        </authorList>
    </citation>
    <scope>NUCLEOTIDE SEQUENCE [LARGE SCALE GENOMIC DNA]</scope>
    <source>
        <strain evidence="8">Arc-Hr</strain>
    </source>
</reference>
<keyword evidence="5 6" id="KW-0472">Membrane</keyword>
<gene>
    <name evidence="7" type="ORF">BN996_01450</name>
</gene>
<feature type="transmembrane region" description="Helical" evidence="6">
    <location>
        <begin position="77"/>
        <end position="100"/>
    </location>
</feature>
<evidence type="ECO:0000256" key="6">
    <source>
        <dbReference type="SAM" id="Phobius"/>
    </source>
</evidence>
<dbReference type="OrthoDB" id="112053at2157"/>
<dbReference type="Proteomes" id="UP000198902">
    <property type="component" value="Unassembled WGS sequence"/>
</dbReference>
<feature type="transmembrane region" description="Helical" evidence="6">
    <location>
        <begin position="441"/>
        <end position="464"/>
    </location>
</feature>
<feature type="transmembrane region" description="Helical" evidence="6">
    <location>
        <begin position="383"/>
        <end position="405"/>
    </location>
</feature>
<evidence type="ECO:0000256" key="3">
    <source>
        <dbReference type="ARBA" id="ARBA00022692"/>
    </source>
</evidence>
<keyword evidence="3 6" id="KW-0812">Transmembrane</keyword>
<evidence type="ECO:0000256" key="2">
    <source>
        <dbReference type="ARBA" id="ARBA00022475"/>
    </source>
</evidence>
<protein>
    <submittedName>
        <fullName evidence="7">Polysaccharide biosynthesis protein</fullName>
    </submittedName>
</protein>
<dbReference type="PANTHER" id="PTHR30250:SF28">
    <property type="entry name" value="POLYSACCHARIDE BIOSYNTHESIS PROTEIN"/>
    <property type="match status" value="1"/>
</dbReference>
<keyword evidence="4 6" id="KW-1133">Transmembrane helix</keyword>
<keyword evidence="8" id="KW-1185">Reference proteome</keyword>
<feature type="transmembrane region" description="Helical" evidence="6">
    <location>
        <begin position="106"/>
        <end position="124"/>
    </location>
</feature>
<feature type="transmembrane region" description="Helical" evidence="6">
    <location>
        <begin position="417"/>
        <end position="435"/>
    </location>
</feature>
<sequence length="481" mass="51236">MGTARSGIGWLIAQMGALAVAWIASIYFARTLSDPQTSLGTFYAFETVVTFLVLLANGGLNEAIVKRVSEGRDPEQFATAGLLLSMLLVITVSAGTLLASQLLINFFNFGGISVLVIVVTIISYQVRDTLGALLASKFQVGRSGAINFANSIGQVAVQVSLVSIGFGAVGLMIGYMAGAVFASLIAVYLVSNRFNIALPAKHHIYSLIRFARYSFLNNFVQKFYDNIDIIIITVLLGTSSTGVYGIGFRFSLLVMVIYSAITRSVTPEISRLDMEGNKGRIRELLNDSIVLGLFFGIPALAGFGVLARPIIVTFYTEEFASAAIIAFGAVATRIPEGLRSTASAVLSGMDRPDITFRGGAILMITNLVLDLILVPTIGIQGAVVASFAGMSLQLLYLMYYLFSILDLSYVDLPGREVLAEVLAALVMAGVVYAVRTRLSGMSAALLAGLVLLGVITYITVIIGVSGGVRRRVFGIARTVIP</sequence>
<evidence type="ECO:0000313" key="7">
    <source>
        <dbReference type="EMBL" id="CQR49974.1"/>
    </source>
</evidence>
<evidence type="ECO:0000313" key="8">
    <source>
        <dbReference type="Proteomes" id="UP000198902"/>
    </source>
</evidence>
<feature type="transmembrane region" description="Helical" evidence="6">
    <location>
        <begin position="356"/>
        <end position="377"/>
    </location>
</feature>
<feature type="transmembrane region" description="Helical" evidence="6">
    <location>
        <begin position="7"/>
        <end position="29"/>
    </location>
</feature>
<dbReference type="Pfam" id="PF13440">
    <property type="entry name" value="Polysacc_synt_3"/>
    <property type="match status" value="1"/>
</dbReference>
<proteinExistence type="predicted"/>